<sequence length="338" mass="39384">MIIIFTSENELSTLQVAKLLRYYKKEFYIVNPDEDVFKFSRLNQEGIFFYHSVLKKEINFLKVTACWWRRTGLGINNFIKSHKYSEKIVKNKNHNFKELINGKENPLSSEFKDLREYIFQRVFETAEINLGHPKLFGLNRLNILNLANNYGLKAPNYEVVSNANQIPKSKFIGNLFVTKAISNGLYNLVDGKSYYTYTELQSKNAFKGKNINLFPSLLMEVIEKKFEIRSFYIDGKFYSMAIFSQSNEQTEVDFRKYSETKPNKTEPYKLPDEIEIKLDKLFKQIGLNTGSVDLIVDNNNEYVFLEINPVGQYGMTSEPCNYNLDNVIANFLIYGTIS</sequence>
<evidence type="ECO:0000259" key="2">
    <source>
        <dbReference type="PROSITE" id="PS50975"/>
    </source>
</evidence>
<dbReference type="SUPFAM" id="SSF56059">
    <property type="entry name" value="Glutathione synthetase ATP-binding domain-like"/>
    <property type="match status" value="1"/>
</dbReference>
<feature type="domain" description="ATP-grasp" evidence="2">
    <location>
        <begin position="144"/>
        <end position="333"/>
    </location>
</feature>
<dbReference type="NCBIfam" id="TIGR04192">
    <property type="entry name" value="GRASP_w_spasm"/>
    <property type="match status" value="1"/>
</dbReference>
<evidence type="ECO:0000313" key="3">
    <source>
        <dbReference type="EMBL" id="WGH75233.1"/>
    </source>
</evidence>
<dbReference type="InterPro" id="IPR026455">
    <property type="entry name" value="GRASP_w_spasm"/>
</dbReference>
<organism evidence="3 4">
    <name type="scientific">Tenacibaculum tangerinum</name>
    <dbReference type="NCBI Taxonomy" id="3038772"/>
    <lineage>
        <taxon>Bacteria</taxon>
        <taxon>Pseudomonadati</taxon>
        <taxon>Bacteroidota</taxon>
        <taxon>Flavobacteriia</taxon>
        <taxon>Flavobacteriales</taxon>
        <taxon>Flavobacteriaceae</taxon>
        <taxon>Tenacibaculum</taxon>
    </lineage>
</organism>
<reference evidence="3 4" key="1">
    <citation type="submission" date="2023-04" db="EMBL/GenBank/DDBJ databases">
        <title>Tenacibaculum tangerinum sp. nov., isolated from sea tidal flat of South Korea.</title>
        <authorList>
            <person name="Lee S.H."/>
            <person name="Kim J.-J."/>
        </authorList>
    </citation>
    <scope>NUCLEOTIDE SEQUENCE [LARGE SCALE GENOMIC DNA]</scope>
    <source>
        <strain evidence="3 4">GRR-S3-23</strain>
    </source>
</reference>
<keyword evidence="1" id="KW-0547">Nucleotide-binding</keyword>
<dbReference type="PROSITE" id="PS50975">
    <property type="entry name" value="ATP_GRASP"/>
    <property type="match status" value="1"/>
</dbReference>
<protein>
    <submittedName>
        <fullName evidence="3">Grasp-with-spasm system ATP-grasp peptide maturase</fullName>
    </submittedName>
</protein>
<proteinExistence type="predicted"/>
<dbReference type="InterPro" id="IPR011761">
    <property type="entry name" value="ATP-grasp"/>
</dbReference>
<dbReference type="RefSeq" id="WP_279651120.1">
    <property type="nucleotide sequence ID" value="NZ_CP122539.1"/>
</dbReference>
<gene>
    <name evidence="3" type="primary">gwsG</name>
    <name evidence="3" type="ORF">P8625_14325</name>
</gene>
<accession>A0ABY8L191</accession>
<keyword evidence="4" id="KW-1185">Reference proteome</keyword>
<name>A0ABY8L191_9FLAO</name>
<keyword evidence="1" id="KW-0067">ATP-binding</keyword>
<dbReference type="EMBL" id="CP122539">
    <property type="protein sequence ID" value="WGH75233.1"/>
    <property type="molecule type" value="Genomic_DNA"/>
</dbReference>
<evidence type="ECO:0000256" key="1">
    <source>
        <dbReference type="PROSITE-ProRule" id="PRU00409"/>
    </source>
</evidence>
<dbReference type="Gene3D" id="3.30.470.20">
    <property type="entry name" value="ATP-grasp fold, B domain"/>
    <property type="match status" value="1"/>
</dbReference>
<dbReference type="Proteomes" id="UP001232001">
    <property type="component" value="Chromosome"/>
</dbReference>
<evidence type="ECO:0000313" key="4">
    <source>
        <dbReference type="Proteomes" id="UP001232001"/>
    </source>
</evidence>